<sequence length="55" mass="5499">MPTADAMPPNTFVPAPPEVHSPLGPRIGRGIAFTALAFVGLILVAAFVGGILSAA</sequence>
<feature type="transmembrane region" description="Helical" evidence="1">
    <location>
        <begin position="31"/>
        <end position="52"/>
    </location>
</feature>
<evidence type="ECO:0000256" key="1">
    <source>
        <dbReference type="SAM" id="Phobius"/>
    </source>
</evidence>
<reference evidence="2 3" key="1">
    <citation type="submission" date="2017-02" db="EMBL/GenBank/DDBJ databases">
        <authorList>
            <person name="Peterson S.W."/>
        </authorList>
    </citation>
    <scope>NUCLEOTIDE SEQUENCE [LARGE SCALE GENOMIC DNA]</scope>
    <source>
        <strain evidence="2 3">B Mb 05.01</strain>
    </source>
</reference>
<proteinExistence type="predicted"/>
<protein>
    <submittedName>
        <fullName evidence="2">Uncharacterized protein</fullName>
    </submittedName>
</protein>
<organism evidence="2 3">
    <name type="scientific">Microbacterium esteraromaticum</name>
    <dbReference type="NCBI Taxonomy" id="57043"/>
    <lineage>
        <taxon>Bacteria</taxon>
        <taxon>Bacillati</taxon>
        <taxon>Actinomycetota</taxon>
        <taxon>Actinomycetes</taxon>
        <taxon>Micrococcales</taxon>
        <taxon>Microbacteriaceae</taxon>
        <taxon>Microbacterium</taxon>
    </lineage>
</organism>
<evidence type="ECO:0000313" key="2">
    <source>
        <dbReference type="EMBL" id="SJN39823.1"/>
    </source>
</evidence>
<accession>A0A1R4K721</accession>
<gene>
    <name evidence="2" type="ORF">FM104_10685</name>
</gene>
<keyword evidence="1" id="KW-1133">Transmembrane helix</keyword>
<evidence type="ECO:0000313" key="3">
    <source>
        <dbReference type="Proteomes" id="UP000196320"/>
    </source>
</evidence>
<keyword evidence="1" id="KW-0472">Membrane</keyword>
<dbReference type="Proteomes" id="UP000196320">
    <property type="component" value="Unassembled WGS sequence"/>
</dbReference>
<dbReference type="EMBL" id="FUKO01000023">
    <property type="protein sequence ID" value="SJN39823.1"/>
    <property type="molecule type" value="Genomic_DNA"/>
</dbReference>
<keyword evidence="3" id="KW-1185">Reference proteome</keyword>
<keyword evidence="1" id="KW-0812">Transmembrane</keyword>
<name>A0A1R4K721_9MICO</name>
<dbReference type="AlphaFoldDB" id="A0A1R4K721"/>